<evidence type="ECO:0000313" key="1">
    <source>
        <dbReference type="EMBL" id="KAG7298962.1"/>
    </source>
</evidence>
<name>A0ABQ7Q153_PLUXY</name>
<organism evidence="1 2">
    <name type="scientific">Plutella xylostella</name>
    <name type="common">Diamondback moth</name>
    <name type="synonym">Plutella maculipennis</name>
    <dbReference type="NCBI Taxonomy" id="51655"/>
    <lineage>
        <taxon>Eukaryota</taxon>
        <taxon>Metazoa</taxon>
        <taxon>Ecdysozoa</taxon>
        <taxon>Arthropoda</taxon>
        <taxon>Hexapoda</taxon>
        <taxon>Insecta</taxon>
        <taxon>Pterygota</taxon>
        <taxon>Neoptera</taxon>
        <taxon>Endopterygota</taxon>
        <taxon>Lepidoptera</taxon>
        <taxon>Glossata</taxon>
        <taxon>Ditrysia</taxon>
        <taxon>Yponomeutoidea</taxon>
        <taxon>Plutellidae</taxon>
        <taxon>Plutella</taxon>
    </lineage>
</organism>
<dbReference type="EMBL" id="JAHIBW010000023">
    <property type="protein sequence ID" value="KAG7298962.1"/>
    <property type="molecule type" value="Genomic_DNA"/>
</dbReference>
<dbReference type="Proteomes" id="UP000823941">
    <property type="component" value="Chromosome 23"/>
</dbReference>
<sequence>MSSEETDESLQDKVKFNVNDSFKNNELNCTLQSHEDVKCLIQEPQCATYWNEIPCCSNVNISVKEDGLDLPTGVEKRNQVSDFIVIDMTCNISEFEVERKVLGSNVACDNSSISSLEQPLVPVMNNELVQSENQKLVSLSLSILLAALLQAVRCFAQFLENIVIPQRQL</sequence>
<proteinExistence type="predicted"/>
<accession>A0ABQ7Q153</accession>
<keyword evidence="2" id="KW-1185">Reference proteome</keyword>
<evidence type="ECO:0000313" key="2">
    <source>
        <dbReference type="Proteomes" id="UP000823941"/>
    </source>
</evidence>
<gene>
    <name evidence="1" type="ORF">JYU34_017428</name>
</gene>
<comment type="caution">
    <text evidence="1">The sequence shown here is derived from an EMBL/GenBank/DDBJ whole genome shotgun (WGS) entry which is preliminary data.</text>
</comment>
<protein>
    <submittedName>
        <fullName evidence="1">Uncharacterized protein</fullName>
    </submittedName>
</protein>
<reference evidence="1 2" key="1">
    <citation type="submission" date="2021-06" db="EMBL/GenBank/DDBJ databases">
        <title>A haploid diamondback moth (Plutella xylostella L.) genome assembly resolves 31 chromosomes and identifies a diamide resistance mutation.</title>
        <authorList>
            <person name="Ward C.M."/>
            <person name="Perry K.D."/>
            <person name="Baker G."/>
            <person name="Powis K."/>
            <person name="Heckel D.G."/>
            <person name="Baxter S.W."/>
        </authorList>
    </citation>
    <scope>NUCLEOTIDE SEQUENCE [LARGE SCALE GENOMIC DNA]</scope>
    <source>
        <strain evidence="1 2">LV</strain>
        <tissue evidence="1">Single pupa</tissue>
    </source>
</reference>